<organism evidence="2">
    <name type="scientific">Kuenenia stuttgartiensis</name>
    <dbReference type="NCBI Taxonomy" id="174633"/>
    <lineage>
        <taxon>Bacteria</taxon>
        <taxon>Pseudomonadati</taxon>
        <taxon>Planctomycetota</taxon>
        <taxon>Candidatus Brocadiia</taxon>
        <taxon>Candidatus Brocadiales</taxon>
        <taxon>Candidatus Brocadiaceae</taxon>
        <taxon>Candidatus Kuenenia</taxon>
    </lineage>
</organism>
<gene>
    <name evidence="2" type="ORF">kuste2907</name>
</gene>
<name>Q1Q0X9_KUEST</name>
<sequence>MRIFYYTHENNFIYTFSKSHCCIFMDKQFSKIILSLIFISSTLCFFGFGESFTFNTQSNHHQVEISLDSHLDSFSGFIVSDHSDPLNIYFTSFPGDECGLEEKKAKKKRENLRGYYSNEEQLTHNVNAPSFRSVPLSTCYLYHSSLYLLFEVFLL</sequence>
<evidence type="ECO:0000256" key="1">
    <source>
        <dbReference type="SAM" id="Phobius"/>
    </source>
</evidence>
<keyword evidence="1" id="KW-0812">Transmembrane</keyword>
<keyword evidence="1" id="KW-0472">Membrane</keyword>
<dbReference type="AlphaFoldDB" id="Q1Q0X9"/>
<proteinExistence type="predicted"/>
<keyword evidence="1" id="KW-1133">Transmembrane helix</keyword>
<evidence type="ECO:0000313" key="2">
    <source>
        <dbReference type="EMBL" id="CAJ73660.1"/>
    </source>
</evidence>
<protein>
    <recommendedName>
        <fullName evidence="3">Transmembrane protein</fullName>
    </recommendedName>
</protein>
<feature type="transmembrane region" description="Helical" evidence="1">
    <location>
        <begin position="32"/>
        <end position="49"/>
    </location>
</feature>
<reference evidence="2" key="2">
    <citation type="submission" date="2006-01" db="EMBL/GenBank/DDBJ databases">
        <authorList>
            <person name="Genoscope"/>
        </authorList>
    </citation>
    <scope>NUCLEOTIDE SEQUENCE</scope>
</reference>
<evidence type="ECO:0008006" key="3">
    <source>
        <dbReference type="Google" id="ProtNLM"/>
    </source>
</evidence>
<accession>Q1Q0X9</accession>
<dbReference type="EMBL" id="CT573071">
    <property type="protein sequence ID" value="CAJ73660.1"/>
    <property type="molecule type" value="Genomic_DNA"/>
</dbReference>
<reference evidence="2" key="1">
    <citation type="journal article" date="2006" name="Nature">
        <title>Deciphering the evolution and metabolism of an anammox bacterium from a community genome.</title>
        <authorList>
            <person name="Strous M."/>
            <person name="Pelletier E."/>
            <person name="Mangenot S."/>
            <person name="Rattei T."/>
            <person name="Lehner A."/>
            <person name="Taylor M.W."/>
            <person name="Horn M."/>
            <person name="Daims H."/>
            <person name="Bartol-Mavel D."/>
            <person name="Wincker P."/>
            <person name="Barbe V."/>
            <person name="Fonknechten N."/>
            <person name="Vallenet D."/>
            <person name="Segurens B."/>
            <person name="Schenowitz-Truong C."/>
            <person name="Medigue C."/>
            <person name="Collingro A."/>
            <person name="Snel B."/>
            <person name="Dutilh B.E."/>
            <person name="OpDenCamp H.J.M."/>
            <person name="vanDerDrift C."/>
            <person name="Cirpus I."/>
            <person name="vanDePas-Schoonen K.T."/>
            <person name="Harhangi H.R."/>
            <person name="vanNiftrik L."/>
            <person name="Schmid M."/>
            <person name="Keltjens J."/>
            <person name="vanDeVossenberg J."/>
            <person name="Kartal B."/>
            <person name="Meier H."/>
            <person name="Frishman D."/>
            <person name="Huynen M.A."/>
            <person name="Mewes H."/>
            <person name="Weissenbach J."/>
            <person name="Jetten M.S.M."/>
            <person name="Wagner M."/>
            <person name="LePaslier D."/>
        </authorList>
    </citation>
    <scope>NUCLEOTIDE SEQUENCE</scope>
</reference>